<evidence type="ECO:0000256" key="10">
    <source>
        <dbReference type="ARBA" id="ARBA00023033"/>
    </source>
</evidence>
<evidence type="ECO:0000256" key="8">
    <source>
        <dbReference type="ARBA" id="ARBA00023002"/>
    </source>
</evidence>
<name>A0A834T8E2_9FABA</name>
<dbReference type="PANTHER" id="PTHR47953">
    <property type="entry name" value="OS08G0105600 PROTEIN"/>
    <property type="match status" value="1"/>
</dbReference>
<keyword evidence="6" id="KW-0479">Metal-binding</keyword>
<dbReference type="EMBL" id="JAAIUW010000009">
    <property type="protein sequence ID" value="KAF7815927.1"/>
    <property type="molecule type" value="Genomic_DNA"/>
</dbReference>
<comment type="caution">
    <text evidence="12">The sequence shown here is derived from an EMBL/GenBank/DDBJ whole genome shotgun (WGS) entry which is preliminary data.</text>
</comment>
<dbReference type="InterPro" id="IPR001128">
    <property type="entry name" value="Cyt_P450"/>
</dbReference>
<evidence type="ECO:0000313" key="13">
    <source>
        <dbReference type="Proteomes" id="UP000634136"/>
    </source>
</evidence>
<dbReference type="OrthoDB" id="1423091at2759"/>
<evidence type="ECO:0000256" key="2">
    <source>
        <dbReference type="ARBA" id="ARBA00004167"/>
    </source>
</evidence>
<gene>
    <name evidence="12" type="ORF">G2W53_029896</name>
</gene>
<evidence type="ECO:0000256" key="3">
    <source>
        <dbReference type="ARBA" id="ARBA00010617"/>
    </source>
</evidence>
<evidence type="ECO:0000256" key="11">
    <source>
        <dbReference type="ARBA" id="ARBA00023136"/>
    </source>
</evidence>
<keyword evidence="8" id="KW-0560">Oxidoreductase</keyword>
<dbReference type="AlphaFoldDB" id="A0A834T8E2"/>
<keyword evidence="7" id="KW-1133">Transmembrane helix</keyword>
<reference evidence="12" key="1">
    <citation type="submission" date="2020-09" db="EMBL/GenBank/DDBJ databases">
        <title>Genome-Enabled Discovery of Anthraquinone Biosynthesis in Senna tora.</title>
        <authorList>
            <person name="Kang S.-H."/>
            <person name="Pandey R.P."/>
            <person name="Lee C.-M."/>
            <person name="Sim J.-S."/>
            <person name="Jeong J.-T."/>
            <person name="Choi B.-S."/>
            <person name="Jung M."/>
            <person name="Ginzburg D."/>
            <person name="Zhao K."/>
            <person name="Won S.Y."/>
            <person name="Oh T.-J."/>
            <person name="Yu Y."/>
            <person name="Kim N.-H."/>
            <person name="Lee O.R."/>
            <person name="Lee T.-H."/>
            <person name="Bashyal P."/>
            <person name="Kim T.-S."/>
            <person name="Lee W.-H."/>
            <person name="Kawkins C."/>
            <person name="Kim C.-K."/>
            <person name="Kim J.S."/>
            <person name="Ahn B.O."/>
            <person name="Rhee S.Y."/>
            <person name="Sohng J.K."/>
        </authorList>
    </citation>
    <scope>NUCLEOTIDE SEQUENCE</scope>
    <source>
        <tissue evidence="12">Leaf</tissue>
    </source>
</reference>
<dbReference type="Gene3D" id="1.10.630.10">
    <property type="entry name" value="Cytochrome P450"/>
    <property type="match status" value="1"/>
</dbReference>
<dbReference type="GO" id="GO:0020037">
    <property type="term" value="F:heme binding"/>
    <property type="evidence" value="ECO:0007669"/>
    <property type="project" value="InterPro"/>
</dbReference>
<comment type="similarity">
    <text evidence="3">Belongs to the cytochrome P450 family.</text>
</comment>
<comment type="cofactor">
    <cofactor evidence="1">
        <name>heme</name>
        <dbReference type="ChEBI" id="CHEBI:30413"/>
    </cofactor>
</comment>
<keyword evidence="5" id="KW-0812">Transmembrane</keyword>
<evidence type="ECO:0000256" key="5">
    <source>
        <dbReference type="ARBA" id="ARBA00022692"/>
    </source>
</evidence>
<comment type="subcellular location">
    <subcellularLocation>
        <location evidence="2">Membrane</location>
        <topology evidence="2">Single-pass membrane protein</topology>
    </subcellularLocation>
</comment>
<evidence type="ECO:0000256" key="6">
    <source>
        <dbReference type="ARBA" id="ARBA00022723"/>
    </source>
</evidence>
<dbReference type="SUPFAM" id="SSF48264">
    <property type="entry name" value="Cytochrome P450"/>
    <property type="match status" value="1"/>
</dbReference>
<keyword evidence="11" id="KW-0472">Membrane</keyword>
<keyword evidence="4" id="KW-0349">Heme</keyword>
<evidence type="ECO:0000313" key="12">
    <source>
        <dbReference type="EMBL" id="KAF7815927.1"/>
    </source>
</evidence>
<dbReference type="PANTHER" id="PTHR47953:SF19">
    <property type="entry name" value="OS06G0641600 PROTEIN"/>
    <property type="match status" value="1"/>
</dbReference>
<keyword evidence="9" id="KW-0408">Iron</keyword>
<dbReference type="Proteomes" id="UP000634136">
    <property type="component" value="Unassembled WGS sequence"/>
</dbReference>
<keyword evidence="10" id="KW-0503">Monooxygenase</keyword>
<evidence type="ECO:0000256" key="9">
    <source>
        <dbReference type="ARBA" id="ARBA00023004"/>
    </source>
</evidence>
<dbReference type="InterPro" id="IPR052306">
    <property type="entry name" value="CYP450_71D"/>
</dbReference>
<evidence type="ECO:0000256" key="4">
    <source>
        <dbReference type="ARBA" id="ARBA00022617"/>
    </source>
</evidence>
<evidence type="ECO:0000256" key="1">
    <source>
        <dbReference type="ARBA" id="ARBA00001971"/>
    </source>
</evidence>
<dbReference type="GO" id="GO:0005506">
    <property type="term" value="F:iron ion binding"/>
    <property type="evidence" value="ECO:0007669"/>
    <property type="project" value="InterPro"/>
</dbReference>
<sequence>MRKICNMELLAPKRVESFRSIREEEVSNLVKEMKKSEGVVVNLASILLPSIMRGEKIKPMAYGLTSRVAFGGKSEDQAAYSEMTKGFSEVATGFSLADLFPSIGVLQALTGCKAKVQRIHREMDRILGNVVRDHRDKGLKRKEGFDKEGEEEEEDLVDVLLRLQRQSDLEHPLSDSTVKATILDIFSAGSDTTYTTIEWAMSELESHLGLLVFNSLANFLFYFDWKMPNGSYPEQLDMSESFCMSLIRKAGCYVDSYSLSVR</sequence>
<dbReference type="GO" id="GO:0004497">
    <property type="term" value="F:monooxygenase activity"/>
    <property type="evidence" value="ECO:0007669"/>
    <property type="project" value="UniProtKB-KW"/>
</dbReference>
<accession>A0A834T8E2</accession>
<evidence type="ECO:0000256" key="7">
    <source>
        <dbReference type="ARBA" id="ARBA00022989"/>
    </source>
</evidence>
<protein>
    <submittedName>
        <fullName evidence="12">Cytochrome P450 71D10</fullName>
    </submittedName>
</protein>
<keyword evidence="13" id="KW-1185">Reference proteome</keyword>
<proteinExistence type="inferred from homology"/>
<dbReference type="InterPro" id="IPR036396">
    <property type="entry name" value="Cyt_P450_sf"/>
</dbReference>
<dbReference type="GO" id="GO:0016705">
    <property type="term" value="F:oxidoreductase activity, acting on paired donors, with incorporation or reduction of molecular oxygen"/>
    <property type="evidence" value="ECO:0007669"/>
    <property type="project" value="InterPro"/>
</dbReference>
<dbReference type="Pfam" id="PF00067">
    <property type="entry name" value="p450"/>
    <property type="match status" value="1"/>
</dbReference>
<organism evidence="12 13">
    <name type="scientific">Senna tora</name>
    <dbReference type="NCBI Taxonomy" id="362788"/>
    <lineage>
        <taxon>Eukaryota</taxon>
        <taxon>Viridiplantae</taxon>
        <taxon>Streptophyta</taxon>
        <taxon>Embryophyta</taxon>
        <taxon>Tracheophyta</taxon>
        <taxon>Spermatophyta</taxon>
        <taxon>Magnoliopsida</taxon>
        <taxon>eudicotyledons</taxon>
        <taxon>Gunneridae</taxon>
        <taxon>Pentapetalae</taxon>
        <taxon>rosids</taxon>
        <taxon>fabids</taxon>
        <taxon>Fabales</taxon>
        <taxon>Fabaceae</taxon>
        <taxon>Caesalpinioideae</taxon>
        <taxon>Cassia clade</taxon>
        <taxon>Senna</taxon>
    </lineage>
</organism>